<sequence>MEIKNPVGWFEIYVDDMDRAQKFYENILQVNLEILADPAKDSEEKIMMRSFPSDMQQYGASGALVYMDGLKAGGNSTLVYFSCEDCSVEEGRIEAAGGKVFKTKMSIGEYGFISLGSDTEGNMFGLHSLK</sequence>
<dbReference type="PANTHER" id="PTHR33993">
    <property type="entry name" value="GLYOXALASE-RELATED"/>
    <property type="match status" value="1"/>
</dbReference>
<dbReference type="Gene3D" id="3.10.180.10">
    <property type="entry name" value="2,3-Dihydroxybiphenyl 1,2-Dioxygenase, domain 1"/>
    <property type="match status" value="1"/>
</dbReference>
<gene>
    <name evidence="2" type="ORF">ACFOUT_12280</name>
</gene>
<dbReference type="PANTHER" id="PTHR33993:SF2">
    <property type="entry name" value="VOC DOMAIN-CONTAINING PROTEIN"/>
    <property type="match status" value="1"/>
</dbReference>
<feature type="domain" description="VOC" evidence="1">
    <location>
        <begin position="6"/>
        <end position="129"/>
    </location>
</feature>
<dbReference type="EMBL" id="JBHSAW010000010">
    <property type="protein sequence ID" value="MFC4096656.1"/>
    <property type="molecule type" value="Genomic_DNA"/>
</dbReference>
<organism evidence="2 3">
    <name type="scientific">Euzebyella saccharophila</name>
    <dbReference type="NCBI Taxonomy" id="679664"/>
    <lineage>
        <taxon>Bacteria</taxon>
        <taxon>Pseudomonadati</taxon>
        <taxon>Bacteroidota</taxon>
        <taxon>Flavobacteriia</taxon>
        <taxon>Flavobacteriales</taxon>
        <taxon>Flavobacteriaceae</taxon>
        <taxon>Euzebyella</taxon>
    </lineage>
</organism>
<dbReference type="Proteomes" id="UP001595814">
    <property type="component" value="Unassembled WGS sequence"/>
</dbReference>
<dbReference type="SUPFAM" id="SSF54593">
    <property type="entry name" value="Glyoxalase/Bleomycin resistance protein/Dihydroxybiphenyl dioxygenase"/>
    <property type="match status" value="1"/>
</dbReference>
<protein>
    <submittedName>
        <fullName evidence="2">VOC family protein</fullName>
    </submittedName>
</protein>
<name>A0ABV8JRB2_9FLAO</name>
<dbReference type="InterPro" id="IPR052164">
    <property type="entry name" value="Anthracycline_SecMetBiosynth"/>
</dbReference>
<evidence type="ECO:0000313" key="2">
    <source>
        <dbReference type="EMBL" id="MFC4096656.1"/>
    </source>
</evidence>
<dbReference type="CDD" id="cd07247">
    <property type="entry name" value="SgaA_N_like"/>
    <property type="match status" value="1"/>
</dbReference>
<accession>A0ABV8JRB2</accession>
<dbReference type="InterPro" id="IPR029068">
    <property type="entry name" value="Glyas_Bleomycin-R_OHBP_Dase"/>
</dbReference>
<reference evidence="3" key="1">
    <citation type="journal article" date="2019" name="Int. J. Syst. Evol. Microbiol.">
        <title>The Global Catalogue of Microorganisms (GCM) 10K type strain sequencing project: providing services to taxonomists for standard genome sequencing and annotation.</title>
        <authorList>
            <consortium name="The Broad Institute Genomics Platform"/>
            <consortium name="The Broad Institute Genome Sequencing Center for Infectious Disease"/>
            <person name="Wu L."/>
            <person name="Ma J."/>
        </authorList>
    </citation>
    <scope>NUCLEOTIDE SEQUENCE [LARGE SCALE GENOMIC DNA]</scope>
    <source>
        <strain evidence="3">CECT 7477</strain>
    </source>
</reference>
<dbReference type="InterPro" id="IPR037523">
    <property type="entry name" value="VOC_core"/>
</dbReference>
<keyword evidence="3" id="KW-1185">Reference proteome</keyword>
<evidence type="ECO:0000259" key="1">
    <source>
        <dbReference type="PROSITE" id="PS51819"/>
    </source>
</evidence>
<comment type="caution">
    <text evidence="2">The sequence shown here is derived from an EMBL/GenBank/DDBJ whole genome shotgun (WGS) entry which is preliminary data.</text>
</comment>
<dbReference type="PROSITE" id="PS51819">
    <property type="entry name" value="VOC"/>
    <property type="match status" value="1"/>
</dbReference>
<dbReference type="RefSeq" id="WP_225621145.1">
    <property type="nucleotide sequence ID" value="NZ_JACYFJ010000002.1"/>
</dbReference>
<proteinExistence type="predicted"/>
<evidence type="ECO:0000313" key="3">
    <source>
        <dbReference type="Proteomes" id="UP001595814"/>
    </source>
</evidence>